<evidence type="ECO:0000313" key="3">
    <source>
        <dbReference type="Proteomes" id="UP000321523"/>
    </source>
</evidence>
<gene>
    <name evidence="2" type="ORF">SAE02_75400</name>
</gene>
<dbReference type="EMBL" id="BJYZ01000081">
    <property type="protein sequence ID" value="GEO43392.1"/>
    <property type="molecule type" value="Genomic_DNA"/>
</dbReference>
<keyword evidence="3" id="KW-1185">Reference proteome</keyword>
<evidence type="ECO:0000313" key="2">
    <source>
        <dbReference type="EMBL" id="GEO43392.1"/>
    </source>
</evidence>
<comment type="caution">
    <text evidence="2">The sequence shown here is derived from an EMBL/GenBank/DDBJ whole genome shotgun (WGS) entry which is preliminary data.</text>
</comment>
<dbReference type="Proteomes" id="UP000321523">
    <property type="component" value="Unassembled WGS sequence"/>
</dbReference>
<evidence type="ECO:0000256" key="1">
    <source>
        <dbReference type="SAM" id="MobiDB-lite"/>
    </source>
</evidence>
<proteinExistence type="predicted"/>
<name>A0A512E3X5_9PROT</name>
<dbReference type="AlphaFoldDB" id="A0A512E3X5"/>
<accession>A0A512E3X5</accession>
<feature type="region of interest" description="Disordered" evidence="1">
    <location>
        <begin position="1"/>
        <end position="55"/>
    </location>
</feature>
<protein>
    <submittedName>
        <fullName evidence="2">Uncharacterized protein</fullName>
    </submittedName>
</protein>
<sequence>MRQAGAGFAAGMQSDAALRLGEPGGPSNPRQGHLRQLFSKDPARAPGSGAAKATDLKIEMADPALPGKISEMADIAAMDAARAVAAQGTGRCGSASTNPYDHAIRVDDDLLNRKTGWKQGSSELDTKKTALSEEKRFSPYGYLHPPVHSCCTGNADGPFSHVA</sequence>
<reference evidence="2 3" key="1">
    <citation type="submission" date="2019-07" db="EMBL/GenBank/DDBJ databases">
        <title>Whole genome shotgun sequence of Skermanella aerolata NBRC 106429.</title>
        <authorList>
            <person name="Hosoyama A."/>
            <person name="Uohara A."/>
            <person name="Ohji S."/>
            <person name="Ichikawa N."/>
        </authorList>
    </citation>
    <scope>NUCLEOTIDE SEQUENCE [LARGE SCALE GENOMIC DNA]</scope>
    <source>
        <strain evidence="2 3">NBRC 106429</strain>
    </source>
</reference>
<organism evidence="2 3">
    <name type="scientific">Skermanella aerolata</name>
    <dbReference type="NCBI Taxonomy" id="393310"/>
    <lineage>
        <taxon>Bacteria</taxon>
        <taxon>Pseudomonadati</taxon>
        <taxon>Pseudomonadota</taxon>
        <taxon>Alphaproteobacteria</taxon>
        <taxon>Rhodospirillales</taxon>
        <taxon>Azospirillaceae</taxon>
        <taxon>Skermanella</taxon>
    </lineage>
</organism>